<organism evidence="4 5">
    <name type="scientific">Streptomyces adustus</name>
    <dbReference type="NCBI Taxonomy" id="1609272"/>
    <lineage>
        <taxon>Bacteria</taxon>
        <taxon>Bacillati</taxon>
        <taxon>Actinomycetota</taxon>
        <taxon>Actinomycetes</taxon>
        <taxon>Kitasatosporales</taxon>
        <taxon>Streptomycetaceae</taxon>
        <taxon>Streptomyces</taxon>
    </lineage>
</organism>
<dbReference type="Proteomes" id="UP000325849">
    <property type="component" value="Unassembled WGS sequence"/>
</dbReference>
<keyword evidence="3" id="KW-0472">Membrane</keyword>
<evidence type="ECO:0000313" key="5">
    <source>
        <dbReference type="Proteomes" id="UP000325849"/>
    </source>
</evidence>
<feature type="transmembrane region" description="Helical" evidence="3">
    <location>
        <begin position="109"/>
        <end position="128"/>
    </location>
</feature>
<dbReference type="RefSeq" id="WP_152887940.1">
    <property type="nucleotide sequence ID" value="NZ_VJZD01000048.1"/>
</dbReference>
<keyword evidence="3" id="KW-1133">Transmembrane helix</keyword>
<evidence type="ECO:0000256" key="2">
    <source>
        <dbReference type="ARBA" id="ARBA00023163"/>
    </source>
</evidence>
<keyword evidence="5" id="KW-1185">Reference proteome</keyword>
<reference evidence="4 5" key="1">
    <citation type="submission" date="2019-07" db="EMBL/GenBank/DDBJ databases">
        <title>New species of Amycolatopsis and Streptomyces.</title>
        <authorList>
            <person name="Duangmal K."/>
            <person name="Teo W.F.A."/>
            <person name="Lipun K."/>
        </authorList>
    </citation>
    <scope>NUCLEOTIDE SEQUENCE [LARGE SCALE GENOMIC DNA]</scope>
    <source>
        <strain evidence="4 5">NBRC 109810</strain>
    </source>
</reference>
<dbReference type="InterPro" id="IPR041916">
    <property type="entry name" value="Anti_sigma_zinc_sf"/>
</dbReference>
<dbReference type="OrthoDB" id="3522768at2"/>
<gene>
    <name evidence="4" type="ORF">FNH09_14705</name>
</gene>
<keyword evidence="1" id="KW-0805">Transcription regulation</keyword>
<accession>A0A5N8VB52</accession>
<evidence type="ECO:0000256" key="1">
    <source>
        <dbReference type="ARBA" id="ARBA00023015"/>
    </source>
</evidence>
<dbReference type="EMBL" id="VJZD01000048">
    <property type="protein sequence ID" value="MPY32473.1"/>
    <property type="molecule type" value="Genomic_DNA"/>
</dbReference>
<evidence type="ECO:0000256" key="3">
    <source>
        <dbReference type="SAM" id="Phobius"/>
    </source>
</evidence>
<proteinExistence type="predicted"/>
<dbReference type="AlphaFoldDB" id="A0A5N8VB52"/>
<dbReference type="Gene3D" id="1.10.10.1320">
    <property type="entry name" value="Anti-sigma factor, zinc-finger domain"/>
    <property type="match status" value="1"/>
</dbReference>
<keyword evidence="2" id="KW-0804">Transcription</keyword>
<name>A0A5N8VB52_9ACTN</name>
<comment type="caution">
    <text evidence="4">The sequence shown here is derived from an EMBL/GenBank/DDBJ whole genome shotgun (WGS) entry which is preliminary data.</text>
</comment>
<protein>
    <submittedName>
        <fullName evidence="4">Zf-HC2 domain-containing protein</fullName>
    </submittedName>
</protein>
<keyword evidence="3" id="KW-0812">Transmembrane</keyword>
<sequence length="256" mass="26361">MSNDVTCERLREIGAELALGVLPGRERAEAVAHLDRCAACREYVGHMTLVGDGLIGLLPGHEPPPGFETRVMRALEKDATAHEGDPHPRTVGPARGPVRGRLRAARLRTASAVAAFAVAFGVLGWAVGTAVENVTASPPASSSVTAGSRLLTGSLTSASAPARPAGDLYAHPGEPGWIYMSVDLADAGTPYSGQVRCTLERSDGSTVRVGTFALRNGYGEWGTAAPVDATTLTGARLTAPDGTVLATGHFTGGPKT</sequence>
<evidence type="ECO:0000313" key="4">
    <source>
        <dbReference type="EMBL" id="MPY32473.1"/>
    </source>
</evidence>